<dbReference type="EMBL" id="JBIENY010000083">
    <property type="protein sequence ID" value="MFG6294752.1"/>
    <property type="molecule type" value="Genomic_DNA"/>
</dbReference>
<keyword evidence="2" id="KW-0472">Membrane</keyword>
<evidence type="ECO:0000256" key="2">
    <source>
        <dbReference type="SAM" id="Phobius"/>
    </source>
</evidence>
<organism evidence="3 4">
    <name type="scientific">Streptomyces rochei</name>
    <name type="common">Streptomyces parvullus</name>
    <dbReference type="NCBI Taxonomy" id="1928"/>
    <lineage>
        <taxon>Bacteria</taxon>
        <taxon>Bacillati</taxon>
        <taxon>Actinomycetota</taxon>
        <taxon>Actinomycetes</taxon>
        <taxon>Kitasatosporales</taxon>
        <taxon>Streptomycetaceae</taxon>
        <taxon>Streptomyces</taxon>
        <taxon>Streptomyces rochei group</taxon>
    </lineage>
</organism>
<protein>
    <submittedName>
        <fullName evidence="3">Uncharacterized protein</fullName>
    </submittedName>
</protein>
<feature type="region of interest" description="Disordered" evidence="1">
    <location>
        <begin position="38"/>
        <end position="59"/>
    </location>
</feature>
<accession>A0ABW7DV62</accession>
<keyword evidence="2" id="KW-0812">Transmembrane</keyword>
<keyword evidence="2" id="KW-1133">Transmembrane helix</keyword>
<comment type="caution">
    <text evidence="3">The sequence shown here is derived from an EMBL/GenBank/DDBJ whole genome shotgun (WGS) entry which is preliminary data.</text>
</comment>
<name>A0ABW7DV62_STRRO</name>
<dbReference type="RefSeq" id="WP_127438601.1">
    <property type="nucleotide sequence ID" value="NZ_JAJIRV010000001.1"/>
</dbReference>
<reference evidence="3 4" key="1">
    <citation type="submission" date="2024-10" db="EMBL/GenBank/DDBJ databases">
        <title>Draft genome assembly of a novel steroid transforming actinomycete isolated from African clawed frog Xenopus laevis.</title>
        <authorList>
            <person name="Bragin E."/>
            <person name="Kollerov V."/>
            <person name="Donova M.V."/>
        </authorList>
    </citation>
    <scope>NUCLEOTIDE SEQUENCE [LARGE SCALE GENOMIC DNA]</scope>
    <source>
        <strain evidence="3 4">MTOC-St3</strain>
    </source>
</reference>
<sequence>MKAWNENAEPVVYGRLTGAYWLAADDTDCSACRKLLGDSPGDTNRARGGWGSREAGAGRERPVLTEQARMAMVAVAAVTVVAALVLASG</sequence>
<gene>
    <name evidence="3" type="ORF">ACGU38_05175</name>
</gene>
<evidence type="ECO:0000313" key="4">
    <source>
        <dbReference type="Proteomes" id="UP001605990"/>
    </source>
</evidence>
<dbReference type="Proteomes" id="UP001605990">
    <property type="component" value="Unassembled WGS sequence"/>
</dbReference>
<evidence type="ECO:0000313" key="3">
    <source>
        <dbReference type="EMBL" id="MFG6294752.1"/>
    </source>
</evidence>
<keyword evidence="4" id="KW-1185">Reference proteome</keyword>
<feature type="transmembrane region" description="Helical" evidence="2">
    <location>
        <begin position="68"/>
        <end position="87"/>
    </location>
</feature>
<evidence type="ECO:0000256" key="1">
    <source>
        <dbReference type="SAM" id="MobiDB-lite"/>
    </source>
</evidence>
<proteinExistence type="predicted"/>